<feature type="chain" id="PRO_5016233551" evidence="2">
    <location>
        <begin position="26"/>
        <end position="185"/>
    </location>
</feature>
<dbReference type="RefSeq" id="XP_025353474.1">
    <property type="nucleotide sequence ID" value="XM_025501422.1"/>
</dbReference>
<evidence type="ECO:0000256" key="1">
    <source>
        <dbReference type="SAM" id="MobiDB-lite"/>
    </source>
</evidence>
<proteinExistence type="predicted"/>
<feature type="signal peptide" evidence="2">
    <location>
        <begin position="1"/>
        <end position="25"/>
    </location>
</feature>
<keyword evidence="2" id="KW-0732">Signal</keyword>
<sequence>MMLSLTNFPAFATLACFFLLQPVFGGLPEHGDSSNPHSPSSLQKYRPKTNPSFKGPLPHAFERSMTLQNRYPPKSKHIDTEEQHMMTDHEQILAVSARQPRAETPTRSRLPIHRQISYKQAKDLEHAHNGNAKIYDHTAKQGVSTLEEKEEASMLGHHERVRAQSFGRKANAIVKNPNGPRTKWP</sequence>
<keyword evidence="4" id="KW-1185">Reference proteome</keyword>
<dbReference type="InParanoid" id="A0A316V6X1"/>
<dbReference type="Proteomes" id="UP000245771">
    <property type="component" value="Unassembled WGS sequence"/>
</dbReference>
<reference evidence="3 4" key="1">
    <citation type="journal article" date="2018" name="Mol. Biol. Evol.">
        <title>Broad Genomic Sampling Reveals a Smut Pathogenic Ancestry of the Fungal Clade Ustilaginomycotina.</title>
        <authorList>
            <person name="Kijpornyongpan T."/>
            <person name="Mondo S.J."/>
            <person name="Barry K."/>
            <person name="Sandor L."/>
            <person name="Lee J."/>
            <person name="Lipzen A."/>
            <person name="Pangilinan J."/>
            <person name="LaButti K."/>
            <person name="Hainaut M."/>
            <person name="Henrissat B."/>
            <person name="Grigoriev I.V."/>
            <person name="Spatafora J.W."/>
            <person name="Aime M.C."/>
        </authorList>
    </citation>
    <scope>NUCLEOTIDE SEQUENCE [LARGE SCALE GENOMIC DNA]</scope>
    <source>
        <strain evidence="3 4">MCA 3882</strain>
    </source>
</reference>
<evidence type="ECO:0000313" key="4">
    <source>
        <dbReference type="Proteomes" id="UP000245771"/>
    </source>
</evidence>
<evidence type="ECO:0000256" key="2">
    <source>
        <dbReference type="SAM" id="SignalP"/>
    </source>
</evidence>
<feature type="region of interest" description="Disordered" evidence="1">
    <location>
        <begin position="30"/>
        <end position="59"/>
    </location>
</feature>
<dbReference type="GeneID" id="37023203"/>
<dbReference type="EMBL" id="KZ819604">
    <property type="protein sequence ID" value="PWN33172.1"/>
    <property type="molecule type" value="Genomic_DNA"/>
</dbReference>
<accession>A0A316V6X1</accession>
<protein>
    <submittedName>
        <fullName evidence="3">Uncharacterized protein</fullName>
    </submittedName>
</protein>
<evidence type="ECO:0000313" key="3">
    <source>
        <dbReference type="EMBL" id="PWN33172.1"/>
    </source>
</evidence>
<organism evidence="3 4">
    <name type="scientific">Meira miltonrushii</name>
    <dbReference type="NCBI Taxonomy" id="1280837"/>
    <lineage>
        <taxon>Eukaryota</taxon>
        <taxon>Fungi</taxon>
        <taxon>Dikarya</taxon>
        <taxon>Basidiomycota</taxon>
        <taxon>Ustilaginomycotina</taxon>
        <taxon>Exobasidiomycetes</taxon>
        <taxon>Exobasidiales</taxon>
        <taxon>Brachybasidiaceae</taxon>
        <taxon>Meira</taxon>
    </lineage>
</organism>
<gene>
    <name evidence="3" type="ORF">FA14DRAFT_185027</name>
</gene>
<name>A0A316V6X1_9BASI</name>
<feature type="compositionally biased region" description="Polar residues" evidence="1">
    <location>
        <begin position="33"/>
        <end position="43"/>
    </location>
</feature>
<dbReference type="AlphaFoldDB" id="A0A316V6X1"/>